<proteinExistence type="predicted"/>
<accession>A0AB36CKJ0</accession>
<evidence type="ECO:0000313" key="2">
    <source>
        <dbReference type="Proteomes" id="UP000544551"/>
    </source>
</evidence>
<sequence>MDVQPINIRPSRGSEEFPLLVAVFSPLLTTMLLNHVIADKSGTEANVNEHSTQAVNFYHGRGFHTASRSETDETSSPLPVIAF</sequence>
<reference evidence="1 2" key="1">
    <citation type="submission" date="2020-04" db="EMBL/GenBank/DDBJ databases">
        <authorList>
            <person name="Hitch T.C.A."/>
            <person name="Wylensek D."/>
            <person name="Clavel T."/>
        </authorList>
    </citation>
    <scope>NUCLEOTIDE SEQUENCE [LARGE SCALE GENOMIC DNA]</scope>
    <source>
        <strain evidence="1 2">BL-383-APC-3D</strain>
    </source>
</reference>
<dbReference type="Proteomes" id="UP000544551">
    <property type="component" value="Unassembled WGS sequence"/>
</dbReference>
<organism evidence="1 2">
    <name type="scientific">Corynebacterium stationis</name>
    <dbReference type="NCBI Taxonomy" id="1705"/>
    <lineage>
        <taxon>Bacteria</taxon>
        <taxon>Bacillati</taxon>
        <taxon>Actinomycetota</taxon>
        <taxon>Actinomycetes</taxon>
        <taxon>Mycobacteriales</taxon>
        <taxon>Corynebacteriaceae</taxon>
        <taxon>Corynebacterium</taxon>
    </lineage>
</organism>
<dbReference type="EMBL" id="JABAFZ010000005">
    <property type="protein sequence ID" value="NME89240.1"/>
    <property type="molecule type" value="Genomic_DNA"/>
</dbReference>
<protein>
    <submittedName>
        <fullName evidence="1">Uncharacterized protein</fullName>
    </submittedName>
</protein>
<dbReference type="AlphaFoldDB" id="A0AB36CKJ0"/>
<dbReference type="Gene3D" id="3.40.630.30">
    <property type="match status" value="1"/>
</dbReference>
<dbReference type="RefSeq" id="WP_168969531.1">
    <property type="nucleotide sequence ID" value="NZ_JABAFZ010000005.1"/>
</dbReference>
<gene>
    <name evidence="1" type="ORF">HF853_06055</name>
</gene>
<comment type="caution">
    <text evidence="1">The sequence shown here is derived from an EMBL/GenBank/DDBJ whole genome shotgun (WGS) entry which is preliminary data.</text>
</comment>
<evidence type="ECO:0000313" key="1">
    <source>
        <dbReference type="EMBL" id="NME89240.1"/>
    </source>
</evidence>
<name>A0AB36CKJ0_9CORY</name>